<feature type="compositionally biased region" description="Polar residues" evidence="1">
    <location>
        <begin position="86"/>
        <end position="98"/>
    </location>
</feature>
<dbReference type="AlphaFoldDB" id="A0A0D2GPX8"/>
<evidence type="ECO:0008006" key="5">
    <source>
        <dbReference type="Google" id="ProtNLM"/>
    </source>
</evidence>
<evidence type="ECO:0000256" key="1">
    <source>
        <dbReference type="SAM" id="MobiDB-lite"/>
    </source>
</evidence>
<proteinExistence type="predicted"/>
<reference evidence="3 4" key="1">
    <citation type="journal article" date="2013" name="Proc. Natl. Acad. Sci. U.S.A.">
        <title>Candidate phylum TM6 genome recovered from a hospital sink biofilm provides genomic insights into this uncultivated phylum.</title>
        <authorList>
            <person name="McLean J.S."/>
            <person name="Lombardo M.J."/>
            <person name="Badger J.H."/>
            <person name="Edlund A."/>
            <person name="Novotny M."/>
            <person name="Yee-Greenbaum J."/>
            <person name="Vyahhi N."/>
            <person name="Hall A.P."/>
            <person name="Yang Y."/>
            <person name="Dupont C.L."/>
            <person name="Ziegler M.G."/>
            <person name="Chitsaz H."/>
            <person name="Allen A.E."/>
            <person name="Yooseph S."/>
            <person name="Tesler G."/>
            <person name="Pevzner P.A."/>
            <person name="Friedman R.M."/>
            <person name="Nealson K.H."/>
            <person name="Venter J.C."/>
            <person name="Lasken R.S."/>
        </authorList>
    </citation>
    <scope>NUCLEOTIDE SEQUENCE [LARGE SCALE GENOMIC DNA]</scope>
    <source>
        <strain evidence="3 4">TM6SC1</strain>
    </source>
</reference>
<feature type="transmembrane region" description="Helical" evidence="2">
    <location>
        <begin position="9"/>
        <end position="30"/>
    </location>
</feature>
<dbReference type="EMBL" id="ARQD01000001">
    <property type="protein sequence ID" value="KIX85449.1"/>
    <property type="molecule type" value="Genomic_DNA"/>
</dbReference>
<accession>A0A0D2GPX8</accession>
<keyword evidence="4" id="KW-1185">Reference proteome</keyword>
<name>A0A0D2GPX8_9BACT</name>
<evidence type="ECO:0000256" key="2">
    <source>
        <dbReference type="SAM" id="Phobius"/>
    </source>
</evidence>
<sequence>MRTQVKQGYVLMVVVLILTILSMLVSSFVVRTTTYQGLTRVLDARKRAYILAWSGLEIARAQLAHAHDKESQEPQDKQVDNERQQSEAPNSGSQQASADPQRVLLETLLPIINRWQTFTLREKADGIDAIIKICITCEDGKFNVNQLYNFKEKRFAFADAQAEQVSQLLQEVLLKGQDVIKAPDNLFQSFEDFLRERGIELNDPTELVTLKPWYIFDPLLFYQPPSSDDSQARKIYLCDLFTLWSDKKTIQPWLLSDSMRAVLDLPRVNTDQISKEQAQEWAARYKKNMNWPADWAELFEPIYQKDFNSLPKGIELLLETKFDPQVFGIICHASYRDITVRLYAIMQRSAAPDSDTGKPSFEIKIKKIYWV</sequence>
<dbReference type="Proteomes" id="UP000032214">
    <property type="component" value="Unassembled WGS sequence"/>
</dbReference>
<feature type="compositionally biased region" description="Basic and acidic residues" evidence="1">
    <location>
        <begin position="65"/>
        <end position="85"/>
    </location>
</feature>
<evidence type="ECO:0000313" key="4">
    <source>
        <dbReference type="Proteomes" id="UP000032214"/>
    </source>
</evidence>
<keyword evidence="2" id="KW-1133">Transmembrane helix</keyword>
<protein>
    <recommendedName>
        <fullName evidence="5">Type II secretion system protein K</fullName>
    </recommendedName>
</protein>
<dbReference type="STRING" id="1306947.J120_00525"/>
<feature type="region of interest" description="Disordered" evidence="1">
    <location>
        <begin position="65"/>
        <end position="99"/>
    </location>
</feature>
<dbReference type="eggNOG" id="ENOG50340HU">
    <property type="taxonomic scope" value="Bacteria"/>
</dbReference>
<keyword evidence="2" id="KW-0472">Membrane</keyword>
<gene>
    <name evidence="3" type="ORF">J120_00525</name>
</gene>
<keyword evidence="2" id="KW-0812">Transmembrane</keyword>
<comment type="caution">
    <text evidence="3">The sequence shown here is derived from an EMBL/GenBank/DDBJ whole genome shotgun (WGS) entry which is preliminary data.</text>
</comment>
<evidence type="ECO:0000313" key="3">
    <source>
        <dbReference type="EMBL" id="KIX85449.1"/>
    </source>
</evidence>
<organism evidence="3 4">
    <name type="scientific">candidate division TM6 bacterium JCVI TM6SC1</name>
    <dbReference type="NCBI Taxonomy" id="1306947"/>
    <lineage>
        <taxon>Bacteria</taxon>
        <taxon>Candidatus Babelota</taxon>
        <taxon>Vermiphilus</taxon>
    </lineage>
</organism>